<keyword evidence="2" id="KW-1185">Reference proteome</keyword>
<sequence>MVAWNIPRSKMQRRNKQIGRSVATAADTWLNKPNVDTLYTRAFLDVSASDLIINIPEIRDRYWVWPFYDFYGNNIANIGILQSSPTGKYKVRFDSSNPGLQPSPDSRYQAYINLPTPYGISATRILVNQSQADVEAAKRIQNELSITPSCRGSHPAAPPLNLTMFTDNELVPGPKNTLEEGVLKLLAKLAPYNEPMVIADREWVPATLRGAGIANTSFVQPEGTNLTSASAAANSSIIQELRIPGYLTGLGNNWVLPDPTYLGNFQSAYVTRYMIASTGYLALTREQTVYPAYAASGISPVLPSDRALLVTFTSRPVMKPFGFWSLTAYDYEAYLVPNELNRYASDGGEGSFQVLIQPSNIPPPANWTNNWLPSATDGKGLQMNLRFYGGGDVMSNGSYLYPLVETIDPITA</sequence>
<accession>A0ACC3Z378</accession>
<protein>
    <submittedName>
        <fullName evidence="1">Uncharacterized protein</fullName>
    </submittedName>
</protein>
<gene>
    <name evidence="1" type="ORF">CTRU02_205132</name>
</gene>
<organism evidence="1 2">
    <name type="scientific">Colletotrichum truncatum</name>
    <name type="common">Anthracnose fungus</name>
    <name type="synonym">Colletotrichum capsici</name>
    <dbReference type="NCBI Taxonomy" id="5467"/>
    <lineage>
        <taxon>Eukaryota</taxon>
        <taxon>Fungi</taxon>
        <taxon>Dikarya</taxon>
        <taxon>Ascomycota</taxon>
        <taxon>Pezizomycotina</taxon>
        <taxon>Sordariomycetes</taxon>
        <taxon>Hypocreomycetidae</taxon>
        <taxon>Glomerellales</taxon>
        <taxon>Glomerellaceae</taxon>
        <taxon>Colletotrichum</taxon>
        <taxon>Colletotrichum truncatum species complex</taxon>
    </lineage>
</organism>
<reference evidence="1 2" key="1">
    <citation type="journal article" date="2020" name="Phytopathology">
        <title>Genome Sequence Resources of Colletotrichum truncatum, C. plurivorum, C. musicola, and C. sojae: Four Species Pathogenic to Soybean (Glycine max).</title>
        <authorList>
            <person name="Rogerio F."/>
            <person name="Boufleur T.R."/>
            <person name="Ciampi-Guillardi M."/>
            <person name="Sukno S.A."/>
            <person name="Thon M.R."/>
            <person name="Massola Junior N.S."/>
            <person name="Baroncelli R."/>
        </authorList>
    </citation>
    <scope>NUCLEOTIDE SEQUENCE [LARGE SCALE GENOMIC DNA]</scope>
    <source>
        <strain evidence="1 2">CMES1059</strain>
    </source>
</reference>
<name>A0ACC3Z378_COLTU</name>
<dbReference type="Proteomes" id="UP000805649">
    <property type="component" value="Unassembled WGS sequence"/>
</dbReference>
<proteinExistence type="predicted"/>
<comment type="caution">
    <text evidence="1">The sequence shown here is derived from an EMBL/GenBank/DDBJ whole genome shotgun (WGS) entry which is preliminary data.</text>
</comment>
<evidence type="ECO:0000313" key="2">
    <source>
        <dbReference type="Proteomes" id="UP000805649"/>
    </source>
</evidence>
<dbReference type="EMBL" id="VUJX02000003">
    <property type="protein sequence ID" value="KAL0938522.1"/>
    <property type="molecule type" value="Genomic_DNA"/>
</dbReference>
<evidence type="ECO:0000313" key="1">
    <source>
        <dbReference type="EMBL" id="KAL0938522.1"/>
    </source>
</evidence>